<proteinExistence type="predicted"/>
<keyword evidence="4" id="KW-1185">Reference proteome</keyword>
<feature type="region of interest" description="Disordered" evidence="1">
    <location>
        <begin position="67"/>
        <end position="97"/>
    </location>
</feature>
<name>L1JBU8_GUITC</name>
<feature type="compositionally biased region" description="Polar residues" evidence="1">
    <location>
        <begin position="74"/>
        <end position="84"/>
    </location>
</feature>
<gene>
    <name evidence="2" type="ORF">GUITHDRAFT_152643</name>
</gene>
<reference evidence="4" key="2">
    <citation type="submission" date="2012-11" db="EMBL/GenBank/DDBJ databases">
        <authorList>
            <person name="Kuo A."/>
            <person name="Curtis B.A."/>
            <person name="Tanifuji G."/>
            <person name="Burki F."/>
            <person name="Gruber A."/>
            <person name="Irimia M."/>
            <person name="Maruyama S."/>
            <person name="Arias M.C."/>
            <person name="Ball S.G."/>
            <person name="Gile G.H."/>
            <person name="Hirakawa Y."/>
            <person name="Hopkins J.F."/>
            <person name="Rensing S.A."/>
            <person name="Schmutz J."/>
            <person name="Symeonidi A."/>
            <person name="Elias M."/>
            <person name="Eveleigh R.J."/>
            <person name="Herman E.K."/>
            <person name="Klute M.J."/>
            <person name="Nakayama T."/>
            <person name="Obornik M."/>
            <person name="Reyes-Prieto A."/>
            <person name="Armbrust E.V."/>
            <person name="Aves S.J."/>
            <person name="Beiko R.G."/>
            <person name="Coutinho P."/>
            <person name="Dacks J.B."/>
            <person name="Durnford D.G."/>
            <person name="Fast N.M."/>
            <person name="Green B.R."/>
            <person name="Grisdale C."/>
            <person name="Hempe F."/>
            <person name="Henrissat B."/>
            <person name="Hoppner M.P."/>
            <person name="Ishida K.-I."/>
            <person name="Kim E."/>
            <person name="Koreny L."/>
            <person name="Kroth P.G."/>
            <person name="Liu Y."/>
            <person name="Malik S.-B."/>
            <person name="Maier U.G."/>
            <person name="McRose D."/>
            <person name="Mock T."/>
            <person name="Neilson J.A."/>
            <person name="Onodera N.T."/>
            <person name="Poole A.M."/>
            <person name="Pritham E.J."/>
            <person name="Richards T.A."/>
            <person name="Rocap G."/>
            <person name="Roy S.W."/>
            <person name="Sarai C."/>
            <person name="Schaack S."/>
            <person name="Shirato S."/>
            <person name="Slamovits C.H."/>
            <person name="Spencer D.F."/>
            <person name="Suzuki S."/>
            <person name="Worden A.Z."/>
            <person name="Zauner S."/>
            <person name="Barry K."/>
            <person name="Bell C."/>
            <person name="Bharti A.K."/>
            <person name="Crow J.A."/>
            <person name="Grimwood J."/>
            <person name="Kramer R."/>
            <person name="Lindquist E."/>
            <person name="Lucas S."/>
            <person name="Salamov A."/>
            <person name="McFadden G.I."/>
            <person name="Lane C.E."/>
            <person name="Keeling P.J."/>
            <person name="Gray M.W."/>
            <person name="Grigoriev I.V."/>
            <person name="Archibald J.M."/>
        </authorList>
    </citation>
    <scope>NUCLEOTIDE SEQUENCE</scope>
    <source>
        <strain evidence="4">CCMP2712</strain>
    </source>
</reference>
<dbReference type="EMBL" id="JH992998">
    <property type="protein sequence ID" value="EKX45594.1"/>
    <property type="molecule type" value="Genomic_DNA"/>
</dbReference>
<dbReference type="GeneID" id="17302290"/>
<sequence>MIHFREHADRIAAGQNNMQVVNENTSMHKEFIKECLREVLRESEFRGNPTRTSQVTNVDAEAVVERVGSMRRPGQQSSDGNISDINGAGSETGRSGSFPANVYLPDELGNMMQAWSLWFCGNGTKKIPMLRSVDPSVLHTKNCRKRLSDVKFLVKCFEQHVRRILAYQDQDTREEVQRRLENLQRGGGPVDTRLTECREIFVMYQDSFFAWLNAGTSRRKGQLKWNTLVKKLRER</sequence>
<dbReference type="EnsemblProtists" id="EKX45594">
    <property type="protein sequence ID" value="EKX45594"/>
    <property type="gene ID" value="GUITHDRAFT_152643"/>
</dbReference>
<dbReference type="HOGENOM" id="CLU_1172600_0_0_1"/>
<evidence type="ECO:0000256" key="1">
    <source>
        <dbReference type="SAM" id="MobiDB-lite"/>
    </source>
</evidence>
<protein>
    <submittedName>
        <fullName evidence="2 3">Uncharacterized protein</fullName>
    </submittedName>
</protein>
<organism evidence="2">
    <name type="scientific">Guillardia theta (strain CCMP2712)</name>
    <name type="common">Cryptophyte</name>
    <dbReference type="NCBI Taxonomy" id="905079"/>
    <lineage>
        <taxon>Eukaryota</taxon>
        <taxon>Cryptophyceae</taxon>
        <taxon>Pyrenomonadales</taxon>
        <taxon>Geminigeraceae</taxon>
        <taxon>Guillardia</taxon>
    </lineage>
</organism>
<evidence type="ECO:0000313" key="3">
    <source>
        <dbReference type="EnsemblProtists" id="EKX45594"/>
    </source>
</evidence>
<accession>L1JBU8</accession>
<evidence type="ECO:0000313" key="2">
    <source>
        <dbReference type="EMBL" id="EKX45594.1"/>
    </source>
</evidence>
<dbReference type="OrthoDB" id="128611at2759"/>
<dbReference type="AlphaFoldDB" id="L1JBU8"/>
<dbReference type="Proteomes" id="UP000011087">
    <property type="component" value="Unassembled WGS sequence"/>
</dbReference>
<feature type="non-terminal residue" evidence="2">
    <location>
        <position position="235"/>
    </location>
</feature>
<evidence type="ECO:0000313" key="4">
    <source>
        <dbReference type="Proteomes" id="UP000011087"/>
    </source>
</evidence>
<dbReference type="RefSeq" id="XP_005832574.1">
    <property type="nucleotide sequence ID" value="XM_005832517.1"/>
</dbReference>
<dbReference type="KEGG" id="gtt:GUITHDRAFT_152643"/>
<reference evidence="3" key="3">
    <citation type="submission" date="2016-03" db="UniProtKB">
        <authorList>
            <consortium name="EnsemblProtists"/>
        </authorList>
    </citation>
    <scope>IDENTIFICATION</scope>
</reference>
<reference evidence="2 4" key="1">
    <citation type="journal article" date="2012" name="Nature">
        <title>Algal genomes reveal evolutionary mosaicism and the fate of nucleomorphs.</title>
        <authorList>
            <consortium name="DOE Joint Genome Institute"/>
            <person name="Curtis B.A."/>
            <person name="Tanifuji G."/>
            <person name="Burki F."/>
            <person name="Gruber A."/>
            <person name="Irimia M."/>
            <person name="Maruyama S."/>
            <person name="Arias M.C."/>
            <person name="Ball S.G."/>
            <person name="Gile G.H."/>
            <person name="Hirakawa Y."/>
            <person name="Hopkins J.F."/>
            <person name="Kuo A."/>
            <person name="Rensing S.A."/>
            <person name="Schmutz J."/>
            <person name="Symeonidi A."/>
            <person name="Elias M."/>
            <person name="Eveleigh R.J."/>
            <person name="Herman E.K."/>
            <person name="Klute M.J."/>
            <person name="Nakayama T."/>
            <person name="Obornik M."/>
            <person name="Reyes-Prieto A."/>
            <person name="Armbrust E.V."/>
            <person name="Aves S.J."/>
            <person name="Beiko R.G."/>
            <person name="Coutinho P."/>
            <person name="Dacks J.B."/>
            <person name="Durnford D.G."/>
            <person name="Fast N.M."/>
            <person name="Green B.R."/>
            <person name="Grisdale C.J."/>
            <person name="Hempel F."/>
            <person name="Henrissat B."/>
            <person name="Hoppner M.P."/>
            <person name="Ishida K."/>
            <person name="Kim E."/>
            <person name="Koreny L."/>
            <person name="Kroth P.G."/>
            <person name="Liu Y."/>
            <person name="Malik S.B."/>
            <person name="Maier U.G."/>
            <person name="McRose D."/>
            <person name="Mock T."/>
            <person name="Neilson J.A."/>
            <person name="Onodera N.T."/>
            <person name="Poole A.M."/>
            <person name="Pritham E.J."/>
            <person name="Richards T.A."/>
            <person name="Rocap G."/>
            <person name="Roy S.W."/>
            <person name="Sarai C."/>
            <person name="Schaack S."/>
            <person name="Shirato S."/>
            <person name="Slamovits C.H."/>
            <person name="Spencer D.F."/>
            <person name="Suzuki S."/>
            <person name="Worden A.Z."/>
            <person name="Zauner S."/>
            <person name="Barry K."/>
            <person name="Bell C."/>
            <person name="Bharti A.K."/>
            <person name="Crow J.A."/>
            <person name="Grimwood J."/>
            <person name="Kramer R."/>
            <person name="Lindquist E."/>
            <person name="Lucas S."/>
            <person name="Salamov A."/>
            <person name="McFadden G.I."/>
            <person name="Lane C.E."/>
            <person name="Keeling P.J."/>
            <person name="Gray M.W."/>
            <person name="Grigoriev I.V."/>
            <person name="Archibald J.M."/>
        </authorList>
    </citation>
    <scope>NUCLEOTIDE SEQUENCE</scope>
    <source>
        <strain evidence="2 4">CCMP2712</strain>
    </source>
</reference>
<dbReference type="PaxDb" id="55529-EKX45594"/>